<dbReference type="PANTHER" id="PTHR44259:SF93">
    <property type="entry name" value="PROTEIN, PUTATIVE (DUF295)-RELATED"/>
    <property type="match status" value="1"/>
</dbReference>
<name>A0AA38Z2S2_VITRO</name>
<protein>
    <recommendedName>
        <fullName evidence="1">KIB1-4 beta-propeller domain-containing protein</fullName>
    </recommendedName>
</protein>
<gene>
    <name evidence="2" type="ORF">PVL29_020275</name>
</gene>
<dbReference type="EMBL" id="JARBHA010000015">
    <property type="protein sequence ID" value="KAJ9681315.1"/>
    <property type="molecule type" value="Genomic_DNA"/>
</dbReference>
<dbReference type="PANTHER" id="PTHR44259">
    <property type="entry name" value="OS07G0183000 PROTEIN-RELATED"/>
    <property type="match status" value="1"/>
</dbReference>
<dbReference type="Pfam" id="PF03478">
    <property type="entry name" value="Beta-prop_KIB1-4"/>
    <property type="match status" value="1"/>
</dbReference>
<dbReference type="AlphaFoldDB" id="A0AA38Z2S2"/>
<dbReference type="SUPFAM" id="SSF50969">
    <property type="entry name" value="YVTN repeat-like/Quinoprotein amine dehydrogenase"/>
    <property type="match status" value="1"/>
</dbReference>
<dbReference type="InterPro" id="IPR005174">
    <property type="entry name" value="KIB1-4_b-propeller"/>
</dbReference>
<evidence type="ECO:0000313" key="2">
    <source>
        <dbReference type="EMBL" id="KAJ9681315.1"/>
    </source>
</evidence>
<keyword evidence="3" id="KW-1185">Reference proteome</keyword>
<accession>A0AA38Z2S2</accession>
<dbReference type="Proteomes" id="UP001168098">
    <property type="component" value="Unassembled WGS sequence"/>
</dbReference>
<sequence>MALPSSSDWASLSINLLDSILDYLVPMEDYLTFGEVCIKWQYAVCEKLQHLRSNHKRHCRLHQPVPLLMAPTADNPRRRCCLYDVMKGKSLWEVELRQGRWSYEGSPHGWLVLVDDNSYKVTLHSPFSGKLIHLPPLEKSIFLEHSGSVHRTIFPYKPRRVCKDWTYIKDMRDLKDIVYSNGLFYVLDGWGVLYSCDVSNDSKVRRITAPDNHCAHLLRVIKHEGGFVIYKLQWFSKNPTWEEVKSLDDVSLFLGDNHSISVIASDFAGCQPNSIYFCQRCSFSKALDGSIYVFSLNDRTVTLLYPRSPRPLLWISPKFA</sequence>
<comment type="caution">
    <text evidence="2">The sequence shown here is derived from an EMBL/GenBank/DDBJ whole genome shotgun (WGS) entry which is preliminary data.</text>
</comment>
<organism evidence="2 3">
    <name type="scientific">Vitis rotundifolia</name>
    <name type="common">Muscadine grape</name>
    <dbReference type="NCBI Taxonomy" id="103349"/>
    <lineage>
        <taxon>Eukaryota</taxon>
        <taxon>Viridiplantae</taxon>
        <taxon>Streptophyta</taxon>
        <taxon>Embryophyta</taxon>
        <taxon>Tracheophyta</taxon>
        <taxon>Spermatophyta</taxon>
        <taxon>Magnoliopsida</taxon>
        <taxon>eudicotyledons</taxon>
        <taxon>Gunneridae</taxon>
        <taxon>Pentapetalae</taxon>
        <taxon>rosids</taxon>
        <taxon>Vitales</taxon>
        <taxon>Vitaceae</taxon>
        <taxon>Viteae</taxon>
        <taxon>Vitis</taxon>
    </lineage>
</organism>
<reference evidence="2 3" key="1">
    <citation type="journal article" date="2023" name="BMC Biotechnol.">
        <title>Vitis rotundifolia cv Carlos genome sequencing.</title>
        <authorList>
            <person name="Huff M."/>
            <person name="Hulse-Kemp A."/>
            <person name="Scheffler B."/>
            <person name="Youngblood R."/>
            <person name="Simpson S."/>
            <person name="Babiker E."/>
            <person name="Staton M."/>
        </authorList>
    </citation>
    <scope>NUCLEOTIDE SEQUENCE [LARGE SCALE GENOMIC DNA]</scope>
    <source>
        <tissue evidence="2">Leaf</tissue>
    </source>
</reference>
<evidence type="ECO:0000259" key="1">
    <source>
        <dbReference type="Pfam" id="PF03478"/>
    </source>
</evidence>
<feature type="domain" description="KIB1-4 beta-propeller" evidence="1">
    <location>
        <begin position="93"/>
        <end position="292"/>
    </location>
</feature>
<dbReference type="InterPro" id="IPR050942">
    <property type="entry name" value="F-box_BR-signaling"/>
</dbReference>
<evidence type="ECO:0000313" key="3">
    <source>
        <dbReference type="Proteomes" id="UP001168098"/>
    </source>
</evidence>
<dbReference type="InterPro" id="IPR011044">
    <property type="entry name" value="Quino_amine_DH_bsu"/>
</dbReference>
<proteinExistence type="predicted"/>